<protein>
    <submittedName>
        <fullName evidence="2">Uncharacterized protein</fullName>
    </submittedName>
</protein>
<reference evidence="2" key="1">
    <citation type="journal article" date="2020" name="BMC Genomics">
        <title>Correction to: Identification and distribution of gene clusters required for synthesis of sphingolipid metabolism inhibitors in diverse species of the filamentous fungus Fusarium.</title>
        <authorList>
            <person name="Kim H.S."/>
            <person name="Lohmar J.M."/>
            <person name="Busman M."/>
            <person name="Brown D.W."/>
            <person name="Naumann T.A."/>
            <person name="Divon H.H."/>
            <person name="Lysoe E."/>
            <person name="Uhlig S."/>
            <person name="Proctor R.H."/>
        </authorList>
    </citation>
    <scope>NUCLEOTIDE SEQUENCE</scope>
    <source>
        <strain evidence="2">NRRL 20472</strain>
    </source>
</reference>
<feature type="compositionally biased region" description="Basic and acidic residues" evidence="1">
    <location>
        <begin position="110"/>
        <end position="124"/>
    </location>
</feature>
<sequence>MAGWVDNVDAFVADFREDAVDGTHVRFGHFVVPVHLTYDLSVITQIHDSICEVDNDTPIIFVQSYIEKQFADNMIIMFDVPRTRFFDYENMLLILKYNRMGLGNKPRSWARGDPDPKNEPKSDEPGSNNLDSVGREVTEIDDMELDDMEIDDMISNDTKSDDSECQELDLEDCIDYPTLPDKAFVIFLLDPDLGADCALSLIGLIQWAHAVSQREEANIRLLTVSSHFDSGLLSDLVSICCNSSITRYELPDSEHIDPVSQQTISSTSDDEIAPLIRRRVVSAHSRYLQAIVLVAIENSSWDNFITTWIKEAPDFVDVMTLHPRNRGYDAADMSRALESSRGNGVRIIRVAPDYPIPDYLSGFSEVHVVFGKRWKKLVGRYCNGGVTSQISRTFTFGTGGRQVHQTATLARRYHIDNSQAGGFIAGLYSMSSWGLNVNWILQRLMEPSVLAEMRHRLRSQAIIQESPSQLAFTDLQEDIFSSILPSVRYDYRLAHFVALLSLDNDVFRLKLQIAVILTMKTDFSYATEKEIPHEFSWGWGKKLKATGSVWMDLGVWKRVLKDAPQSGLRPDGDTTDSEGLLSVSNQAVSLFRSAFEEIEWDLSWPERLYDYFELPPHDINQEADDLTNTQLETVQRHLLQAFIHQLVCTQLVKDSQGSNKVDSTILSTNTKLVLSVWEIGDASVEKFNELVRNGVVFGICTRFTKRQDIIDGDWTWIPYELVMEWKDEYAPNQTLSEALSSRSI</sequence>
<accession>A0A8H4XCL8</accession>
<reference evidence="2" key="2">
    <citation type="submission" date="2020-05" db="EMBL/GenBank/DDBJ databases">
        <authorList>
            <person name="Kim H.-S."/>
            <person name="Proctor R.H."/>
            <person name="Brown D.W."/>
        </authorList>
    </citation>
    <scope>NUCLEOTIDE SEQUENCE</scope>
    <source>
        <strain evidence="2">NRRL 20472</strain>
    </source>
</reference>
<feature type="region of interest" description="Disordered" evidence="1">
    <location>
        <begin position="107"/>
        <end position="135"/>
    </location>
</feature>
<dbReference type="OrthoDB" id="5035669at2759"/>
<gene>
    <name evidence="2" type="ORF">FSARC_3441</name>
</gene>
<keyword evidence="3" id="KW-1185">Reference proteome</keyword>
<dbReference type="AlphaFoldDB" id="A0A8H4XCL8"/>
<dbReference type="Proteomes" id="UP000622797">
    <property type="component" value="Unassembled WGS sequence"/>
</dbReference>
<proteinExistence type="predicted"/>
<evidence type="ECO:0000313" key="3">
    <source>
        <dbReference type="Proteomes" id="UP000622797"/>
    </source>
</evidence>
<organism evidence="2 3">
    <name type="scientific">Fusarium sarcochroum</name>
    <dbReference type="NCBI Taxonomy" id="1208366"/>
    <lineage>
        <taxon>Eukaryota</taxon>
        <taxon>Fungi</taxon>
        <taxon>Dikarya</taxon>
        <taxon>Ascomycota</taxon>
        <taxon>Pezizomycotina</taxon>
        <taxon>Sordariomycetes</taxon>
        <taxon>Hypocreomycetidae</taxon>
        <taxon>Hypocreales</taxon>
        <taxon>Nectriaceae</taxon>
        <taxon>Fusarium</taxon>
        <taxon>Fusarium lateritium species complex</taxon>
    </lineage>
</organism>
<evidence type="ECO:0000256" key="1">
    <source>
        <dbReference type="SAM" id="MobiDB-lite"/>
    </source>
</evidence>
<dbReference type="EMBL" id="JABEXW010000166">
    <property type="protein sequence ID" value="KAF4969286.1"/>
    <property type="molecule type" value="Genomic_DNA"/>
</dbReference>
<name>A0A8H4XCL8_9HYPO</name>
<evidence type="ECO:0000313" key="2">
    <source>
        <dbReference type="EMBL" id="KAF4969286.1"/>
    </source>
</evidence>
<comment type="caution">
    <text evidence="2">The sequence shown here is derived from an EMBL/GenBank/DDBJ whole genome shotgun (WGS) entry which is preliminary data.</text>
</comment>